<evidence type="ECO:0000256" key="5">
    <source>
        <dbReference type="ARBA" id="ARBA00023136"/>
    </source>
</evidence>
<dbReference type="Pfam" id="PF02653">
    <property type="entry name" value="BPD_transp_2"/>
    <property type="match status" value="1"/>
</dbReference>
<feature type="transmembrane region" description="Helical" evidence="6">
    <location>
        <begin position="43"/>
        <end position="62"/>
    </location>
</feature>
<dbReference type="CDD" id="cd06579">
    <property type="entry name" value="TM_PBP1_transp_AraH_like"/>
    <property type="match status" value="1"/>
</dbReference>
<evidence type="ECO:0000256" key="1">
    <source>
        <dbReference type="ARBA" id="ARBA00004651"/>
    </source>
</evidence>
<evidence type="ECO:0000313" key="8">
    <source>
        <dbReference type="Proteomes" id="UP001553161"/>
    </source>
</evidence>
<evidence type="ECO:0000256" key="3">
    <source>
        <dbReference type="ARBA" id="ARBA00022692"/>
    </source>
</evidence>
<name>A0ABV3L7H7_9RHOB</name>
<feature type="transmembrane region" description="Helical" evidence="6">
    <location>
        <begin position="93"/>
        <end position="115"/>
    </location>
</feature>
<evidence type="ECO:0000313" key="7">
    <source>
        <dbReference type="EMBL" id="MEV8467530.1"/>
    </source>
</evidence>
<protein>
    <submittedName>
        <fullName evidence="7">ABC transporter permease</fullName>
    </submittedName>
</protein>
<feature type="transmembrane region" description="Helical" evidence="6">
    <location>
        <begin position="290"/>
        <end position="306"/>
    </location>
</feature>
<keyword evidence="5 6" id="KW-0472">Membrane</keyword>
<dbReference type="EMBL" id="JBFBVU010000014">
    <property type="protein sequence ID" value="MEV8467530.1"/>
    <property type="molecule type" value="Genomic_DNA"/>
</dbReference>
<feature type="transmembrane region" description="Helical" evidence="6">
    <location>
        <begin position="162"/>
        <end position="188"/>
    </location>
</feature>
<keyword evidence="2" id="KW-1003">Cell membrane</keyword>
<feature type="transmembrane region" description="Helical" evidence="6">
    <location>
        <begin position="122"/>
        <end position="142"/>
    </location>
</feature>
<gene>
    <name evidence="7" type="ORF">AB0T83_12150</name>
</gene>
<evidence type="ECO:0000256" key="2">
    <source>
        <dbReference type="ARBA" id="ARBA00022475"/>
    </source>
</evidence>
<feature type="transmembrane region" description="Helical" evidence="6">
    <location>
        <begin position="209"/>
        <end position="229"/>
    </location>
</feature>
<sequence>MTDTLRTLFHRQKWMAIAVATLLLAGLLTTVSPVFLTLSNVQSILVQASVTAIMAIGMTFIILTAGIDISVGAILFFTSALFAQLMIDTESYVLAFTAAMICATGLGALNGLLVVKFRISPLITTLATYSIYRGAAIHLTGAQNIPVPREMGFLGNGKLMGVPVPILILGAIFVLGVYALTSTRFGVFTRAIGNSARSARESTLPVSKVTVAVYALSGFVTGIAALILLARVGGLQSGIGIGIEFTVIAAVILGGTKLTGGSGTVTGSVIGAVFLVLIDNGLNLMNASPYIYDIVRGSVLLAAVAVDRLSAIRQRKSVEAARAARIHGVAVTG</sequence>
<dbReference type="Proteomes" id="UP001553161">
    <property type="component" value="Unassembled WGS sequence"/>
</dbReference>
<organism evidence="7 8">
    <name type="scientific">Meridianimarinicoccus marinus</name>
    <dbReference type="NCBI Taxonomy" id="3231483"/>
    <lineage>
        <taxon>Bacteria</taxon>
        <taxon>Pseudomonadati</taxon>
        <taxon>Pseudomonadota</taxon>
        <taxon>Alphaproteobacteria</taxon>
        <taxon>Rhodobacterales</taxon>
        <taxon>Paracoccaceae</taxon>
        <taxon>Meridianimarinicoccus</taxon>
    </lineage>
</organism>
<reference evidence="7 8" key="1">
    <citation type="submission" date="2024-07" db="EMBL/GenBank/DDBJ databases">
        <authorList>
            <person name="Kang M."/>
        </authorList>
    </citation>
    <scope>NUCLEOTIDE SEQUENCE [LARGE SCALE GENOMIC DNA]</scope>
    <source>
        <strain evidence="7 8">DFM31</strain>
    </source>
</reference>
<keyword evidence="3 6" id="KW-0812">Transmembrane</keyword>
<comment type="caution">
    <text evidence="7">The sequence shown here is derived from an EMBL/GenBank/DDBJ whole genome shotgun (WGS) entry which is preliminary data.</text>
</comment>
<dbReference type="RefSeq" id="WP_366193371.1">
    <property type="nucleotide sequence ID" value="NZ_JBFBVU010000014.1"/>
</dbReference>
<accession>A0ABV3L7H7</accession>
<evidence type="ECO:0000256" key="6">
    <source>
        <dbReference type="SAM" id="Phobius"/>
    </source>
</evidence>
<feature type="transmembrane region" description="Helical" evidence="6">
    <location>
        <begin position="235"/>
        <end position="253"/>
    </location>
</feature>
<evidence type="ECO:0000256" key="4">
    <source>
        <dbReference type="ARBA" id="ARBA00022989"/>
    </source>
</evidence>
<dbReference type="PANTHER" id="PTHR32196">
    <property type="entry name" value="ABC TRANSPORTER PERMEASE PROTEIN YPHD-RELATED-RELATED"/>
    <property type="match status" value="1"/>
</dbReference>
<proteinExistence type="predicted"/>
<dbReference type="InterPro" id="IPR001851">
    <property type="entry name" value="ABC_transp_permease"/>
</dbReference>
<comment type="subcellular location">
    <subcellularLocation>
        <location evidence="1">Cell membrane</location>
        <topology evidence="1">Multi-pass membrane protein</topology>
    </subcellularLocation>
</comment>
<dbReference type="PANTHER" id="PTHR32196:SF72">
    <property type="entry name" value="RIBOSE IMPORT PERMEASE PROTEIN RBSC"/>
    <property type="match status" value="1"/>
</dbReference>
<feature type="transmembrane region" description="Helical" evidence="6">
    <location>
        <begin position="260"/>
        <end position="278"/>
    </location>
</feature>
<keyword evidence="4 6" id="KW-1133">Transmembrane helix</keyword>
<feature type="transmembrane region" description="Helical" evidence="6">
    <location>
        <begin position="69"/>
        <end position="87"/>
    </location>
</feature>
<keyword evidence="8" id="KW-1185">Reference proteome</keyword>